<name>A0A0W8E6U6_9ZZZZ</name>
<keyword evidence="5" id="KW-0687">Ribonucleoprotein</keyword>
<dbReference type="Gene3D" id="3.90.470.10">
    <property type="entry name" value="Ribosomal protein L22/L17"/>
    <property type="match status" value="1"/>
</dbReference>
<evidence type="ECO:0000256" key="1">
    <source>
        <dbReference type="ARBA" id="ARBA00009451"/>
    </source>
</evidence>
<evidence type="ECO:0000256" key="2">
    <source>
        <dbReference type="ARBA" id="ARBA00022730"/>
    </source>
</evidence>
<dbReference type="GO" id="GO:0003735">
    <property type="term" value="F:structural constituent of ribosome"/>
    <property type="evidence" value="ECO:0007669"/>
    <property type="project" value="InterPro"/>
</dbReference>
<dbReference type="PANTHER" id="PTHR13501:SF8">
    <property type="entry name" value="LARGE RIBOSOMAL SUBUNIT PROTEIN UL22M"/>
    <property type="match status" value="1"/>
</dbReference>
<dbReference type="GO" id="GO:0019843">
    <property type="term" value="F:rRNA binding"/>
    <property type="evidence" value="ECO:0007669"/>
    <property type="project" value="UniProtKB-KW"/>
</dbReference>
<dbReference type="InterPro" id="IPR001063">
    <property type="entry name" value="Ribosomal_uL22"/>
</dbReference>
<gene>
    <name evidence="6" type="ORF">ASZ90_018365</name>
</gene>
<comment type="similarity">
    <text evidence="1">Belongs to the universal ribosomal protein uL22 family.</text>
</comment>
<dbReference type="NCBIfam" id="TIGR01044">
    <property type="entry name" value="rplV_bact"/>
    <property type="match status" value="1"/>
</dbReference>
<organism evidence="6">
    <name type="scientific">hydrocarbon metagenome</name>
    <dbReference type="NCBI Taxonomy" id="938273"/>
    <lineage>
        <taxon>unclassified sequences</taxon>
        <taxon>metagenomes</taxon>
        <taxon>ecological metagenomes</taxon>
    </lineage>
</organism>
<dbReference type="EMBL" id="LNQE01001856">
    <property type="protein sequence ID" value="KUG04145.1"/>
    <property type="molecule type" value="Genomic_DNA"/>
</dbReference>
<accession>A0A0W8E6U6</accession>
<dbReference type="InterPro" id="IPR036394">
    <property type="entry name" value="Ribosomal_uL22_sf"/>
</dbReference>
<dbReference type="PANTHER" id="PTHR13501">
    <property type="entry name" value="CHLOROPLAST 50S RIBOSOMAL PROTEIN L22-RELATED"/>
    <property type="match status" value="1"/>
</dbReference>
<dbReference type="Pfam" id="PF00237">
    <property type="entry name" value="Ribosomal_L22"/>
    <property type="match status" value="1"/>
</dbReference>
<evidence type="ECO:0000256" key="4">
    <source>
        <dbReference type="ARBA" id="ARBA00022980"/>
    </source>
</evidence>
<dbReference type="HAMAP" id="MF_01331_B">
    <property type="entry name" value="Ribosomal_uL22_B"/>
    <property type="match status" value="1"/>
</dbReference>
<protein>
    <submittedName>
        <fullName evidence="6">Lsu ribosomal protein l22p (L17e)</fullName>
    </submittedName>
</protein>
<dbReference type="AlphaFoldDB" id="A0A0W8E6U6"/>
<evidence type="ECO:0000256" key="3">
    <source>
        <dbReference type="ARBA" id="ARBA00022884"/>
    </source>
</evidence>
<comment type="caution">
    <text evidence="6">The sequence shown here is derived from an EMBL/GenBank/DDBJ whole genome shotgun (WGS) entry which is preliminary data.</text>
</comment>
<dbReference type="GO" id="GO:0022625">
    <property type="term" value="C:cytosolic large ribosomal subunit"/>
    <property type="evidence" value="ECO:0007669"/>
    <property type="project" value="TreeGrafter"/>
</dbReference>
<reference evidence="6" key="1">
    <citation type="journal article" date="2015" name="Proc. Natl. Acad. Sci. U.S.A.">
        <title>Networks of energetic and metabolic interactions define dynamics in microbial communities.</title>
        <authorList>
            <person name="Embree M."/>
            <person name="Liu J.K."/>
            <person name="Al-Bassam M.M."/>
            <person name="Zengler K."/>
        </authorList>
    </citation>
    <scope>NUCLEOTIDE SEQUENCE</scope>
</reference>
<keyword evidence="3" id="KW-0694">RNA-binding</keyword>
<dbReference type="CDD" id="cd00336">
    <property type="entry name" value="Ribosomal_L22"/>
    <property type="match status" value="1"/>
</dbReference>
<dbReference type="InterPro" id="IPR018260">
    <property type="entry name" value="Ribosomal_uL22_CS"/>
</dbReference>
<dbReference type="GO" id="GO:0006412">
    <property type="term" value="P:translation"/>
    <property type="evidence" value="ECO:0007669"/>
    <property type="project" value="InterPro"/>
</dbReference>
<keyword evidence="2" id="KW-0699">rRNA-binding</keyword>
<sequence length="113" mass="12793">MEAKSIGRYLRVSPFKARQVANLVRGKDANEAVAMLKYTNKKSAPLIGKVVKSAIANAEHNYDMDVDELIVAEIFVDEGPIMKRMKPRAYGRADVRRHRTSHITVVVKEREVK</sequence>
<keyword evidence="4 6" id="KW-0689">Ribosomal protein</keyword>
<proteinExistence type="inferred from homology"/>
<dbReference type="InterPro" id="IPR047867">
    <property type="entry name" value="Ribosomal_uL22_bac/org-type"/>
</dbReference>
<dbReference type="InterPro" id="IPR005727">
    <property type="entry name" value="Ribosomal_uL22_bac/chlpt-type"/>
</dbReference>
<dbReference type="PROSITE" id="PS00464">
    <property type="entry name" value="RIBOSOMAL_L22"/>
    <property type="match status" value="1"/>
</dbReference>
<evidence type="ECO:0000313" key="6">
    <source>
        <dbReference type="EMBL" id="KUG04145.1"/>
    </source>
</evidence>
<dbReference type="SUPFAM" id="SSF54843">
    <property type="entry name" value="Ribosomal protein L22"/>
    <property type="match status" value="1"/>
</dbReference>
<evidence type="ECO:0000256" key="5">
    <source>
        <dbReference type="ARBA" id="ARBA00023274"/>
    </source>
</evidence>